<dbReference type="EMBL" id="NOXS01000035">
    <property type="protein sequence ID" value="OYQ16723.1"/>
    <property type="molecule type" value="Genomic_DNA"/>
</dbReference>
<accession>A0A255XIB0</accession>
<organism evidence="1 2">
    <name type="scientific">Elstera cyanobacteriorum</name>
    <dbReference type="NCBI Taxonomy" id="2022747"/>
    <lineage>
        <taxon>Bacteria</taxon>
        <taxon>Pseudomonadati</taxon>
        <taxon>Pseudomonadota</taxon>
        <taxon>Alphaproteobacteria</taxon>
        <taxon>Rhodospirillales</taxon>
        <taxon>Rhodospirillaceae</taxon>
        <taxon>Elstera</taxon>
    </lineage>
</organism>
<dbReference type="AlphaFoldDB" id="A0A255XIB0"/>
<protein>
    <recommendedName>
        <fullName evidence="3">VOC domain-containing protein</fullName>
    </recommendedName>
</protein>
<dbReference type="OrthoDB" id="2871523at2"/>
<evidence type="ECO:0000313" key="1">
    <source>
        <dbReference type="EMBL" id="OYQ16723.1"/>
    </source>
</evidence>
<comment type="caution">
    <text evidence="1">The sequence shown here is derived from an EMBL/GenBank/DDBJ whole genome shotgun (WGS) entry which is preliminary data.</text>
</comment>
<name>A0A255XIB0_9PROT</name>
<dbReference type="InterPro" id="IPR029068">
    <property type="entry name" value="Glyas_Bleomycin-R_OHBP_Dase"/>
</dbReference>
<keyword evidence="2" id="KW-1185">Reference proteome</keyword>
<sequence length="132" mass="14848">MTDPTLETCARPAFAAGRNIALKMPPHEYHHAIAFYRDILGLEQLSADDTSVTFRFGEMRLWVDRVPTLSQAETWLEIRTDDAEAAADWLEAQGIDRCDTIEPLPDGFPGYWILAPGGIVHLIHERRAVTTD</sequence>
<evidence type="ECO:0000313" key="2">
    <source>
        <dbReference type="Proteomes" id="UP000216361"/>
    </source>
</evidence>
<dbReference type="Gene3D" id="3.10.180.10">
    <property type="entry name" value="2,3-Dihydroxybiphenyl 1,2-Dioxygenase, domain 1"/>
    <property type="match status" value="1"/>
</dbReference>
<reference evidence="1 2" key="1">
    <citation type="submission" date="2017-07" db="EMBL/GenBank/DDBJ databases">
        <title>Elstera cyanobacteriorum sp. nov., a novel bacterium isolated from cyanobacterial aggregates in a eutrophic lake.</title>
        <authorList>
            <person name="Cai H."/>
        </authorList>
    </citation>
    <scope>NUCLEOTIDE SEQUENCE [LARGE SCALE GENOMIC DNA]</scope>
    <source>
        <strain evidence="1 2">TH019</strain>
    </source>
</reference>
<dbReference type="Proteomes" id="UP000216361">
    <property type="component" value="Unassembled WGS sequence"/>
</dbReference>
<gene>
    <name evidence="1" type="ORF">CHR90_17200</name>
</gene>
<proteinExistence type="predicted"/>
<dbReference type="SUPFAM" id="SSF54593">
    <property type="entry name" value="Glyoxalase/Bleomycin resistance protein/Dihydroxybiphenyl dioxygenase"/>
    <property type="match status" value="1"/>
</dbReference>
<dbReference type="RefSeq" id="WP_094410361.1">
    <property type="nucleotide sequence ID" value="NZ_BMJZ01000003.1"/>
</dbReference>
<evidence type="ECO:0008006" key="3">
    <source>
        <dbReference type="Google" id="ProtNLM"/>
    </source>
</evidence>